<dbReference type="Proteomes" id="UP000324897">
    <property type="component" value="Chromosome 5"/>
</dbReference>
<protein>
    <recommendedName>
        <fullName evidence="5">Cystatin domain-containing protein</fullName>
    </recommendedName>
</protein>
<accession>A0A5J9WJD4</accession>
<evidence type="ECO:0000259" key="5">
    <source>
        <dbReference type="SMART" id="SM00043"/>
    </source>
</evidence>
<feature type="domain" description="Cystatin" evidence="5">
    <location>
        <begin position="46"/>
        <end position="133"/>
    </location>
</feature>
<comment type="caution">
    <text evidence="6">The sequence shown here is derived from an EMBL/GenBank/DDBJ whole genome shotgun (WGS) entry which is preliminary data.</text>
</comment>
<evidence type="ECO:0000313" key="7">
    <source>
        <dbReference type="Proteomes" id="UP000324897"/>
    </source>
</evidence>
<evidence type="ECO:0000256" key="1">
    <source>
        <dbReference type="ARBA" id="ARBA00007233"/>
    </source>
</evidence>
<evidence type="ECO:0000256" key="3">
    <source>
        <dbReference type="ARBA" id="ARBA00022704"/>
    </source>
</evidence>
<dbReference type="CDD" id="cd00042">
    <property type="entry name" value="CY"/>
    <property type="match status" value="1"/>
</dbReference>
<keyword evidence="7" id="KW-1185">Reference proteome</keyword>
<evidence type="ECO:0000256" key="4">
    <source>
        <dbReference type="SAM" id="Phobius"/>
    </source>
</evidence>
<dbReference type="Gramene" id="TVU47977">
    <property type="protein sequence ID" value="TVU47977"/>
    <property type="gene ID" value="EJB05_07595"/>
</dbReference>
<sequence>MLTKVPHSQLCKYHIPYRKVNMRISLLLIVAFAMAMYIVSTPTTAGISGEWFQIPNINDPQIQELGGWTVKQHNVMTNDRLKFNGVVSGDEQVVEGMNYRLNIKTSNPDGKYQAVVNEVVWSKTRTLLSFHPAE</sequence>
<dbReference type="GO" id="GO:0004869">
    <property type="term" value="F:cysteine-type endopeptidase inhibitor activity"/>
    <property type="evidence" value="ECO:0007669"/>
    <property type="project" value="UniProtKB-KW"/>
</dbReference>
<dbReference type="EMBL" id="RWGY01000004">
    <property type="protein sequence ID" value="TVU47977.1"/>
    <property type="molecule type" value="Genomic_DNA"/>
</dbReference>
<dbReference type="OrthoDB" id="2016588at2759"/>
<comment type="similarity">
    <text evidence="1">Belongs to the cystatin family. Phytocystatin subfamily.</text>
</comment>
<keyword evidence="3" id="KW-0789">Thiol protease inhibitor</keyword>
<dbReference type="SUPFAM" id="SSF54403">
    <property type="entry name" value="Cystatin/monellin"/>
    <property type="match status" value="1"/>
</dbReference>
<keyword evidence="4" id="KW-0472">Membrane</keyword>
<dbReference type="PANTHER" id="PTHR47116">
    <property type="entry name" value="PHLOEM FILAMENT PROTEIN"/>
    <property type="match status" value="1"/>
</dbReference>
<dbReference type="AlphaFoldDB" id="A0A5J9WJD4"/>
<evidence type="ECO:0000313" key="6">
    <source>
        <dbReference type="EMBL" id="TVU47977.1"/>
    </source>
</evidence>
<keyword evidence="4" id="KW-1133">Transmembrane helix</keyword>
<evidence type="ECO:0000256" key="2">
    <source>
        <dbReference type="ARBA" id="ARBA00022690"/>
    </source>
</evidence>
<proteinExistence type="inferred from homology"/>
<gene>
    <name evidence="6" type="ORF">EJB05_07595</name>
</gene>
<organism evidence="6 7">
    <name type="scientific">Eragrostis curvula</name>
    <name type="common">weeping love grass</name>
    <dbReference type="NCBI Taxonomy" id="38414"/>
    <lineage>
        <taxon>Eukaryota</taxon>
        <taxon>Viridiplantae</taxon>
        <taxon>Streptophyta</taxon>
        <taxon>Embryophyta</taxon>
        <taxon>Tracheophyta</taxon>
        <taxon>Spermatophyta</taxon>
        <taxon>Magnoliopsida</taxon>
        <taxon>Liliopsida</taxon>
        <taxon>Poales</taxon>
        <taxon>Poaceae</taxon>
        <taxon>PACMAD clade</taxon>
        <taxon>Chloridoideae</taxon>
        <taxon>Eragrostideae</taxon>
        <taxon>Eragrostidinae</taxon>
        <taxon>Eragrostis</taxon>
    </lineage>
</organism>
<reference evidence="6 7" key="1">
    <citation type="journal article" date="2019" name="Sci. Rep.">
        <title>A high-quality genome of Eragrostis curvula grass provides insights into Poaceae evolution and supports new strategies to enhance forage quality.</title>
        <authorList>
            <person name="Carballo J."/>
            <person name="Santos B.A.C.M."/>
            <person name="Zappacosta D."/>
            <person name="Garbus I."/>
            <person name="Selva J.P."/>
            <person name="Gallo C.A."/>
            <person name="Diaz A."/>
            <person name="Albertini E."/>
            <person name="Caccamo M."/>
            <person name="Echenique V."/>
        </authorList>
    </citation>
    <scope>NUCLEOTIDE SEQUENCE [LARGE SCALE GENOMIC DNA]</scope>
    <source>
        <strain evidence="7">cv. Victoria</strain>
        <tissue evidence="6">Leaf</tissue>
    </source>
</reference>
<feature type="transmembrane region" description="Helical" evidence="4">
    <location>
        <begin position="20"/>
        <end position="39"/>
    </location>
</feature>
<name>A0A5J9WJD4_9POAL</name>
<feature type="non-terminal residue" evidence="6">
    <location>
        <position position="1"/>
    </location>
</feature>
<keyword evidence="2" id="KW-0646">Protease inhibitor</keyword>
<keyword evidence="4" id="KW-0812">Transmembrane</keyword>
<dbReference type="InterPro" id="IPR027214">
    <property type="entry name" value="Cystatin"/>
</dbReference>
<dbReference type="SMART" id="SM00043">
    <property type="entry name" value="CY"/>
    <property type="match status" value="1"/>
</dbReference>
<dbReference type="Pfam" id="PF16845">
    <property type="entry name" value="SQAPI"/>
    <property type="match status" value="1"/>
</dbReference>
<dbReference type="InterPro" id="IPR046350">
    <property type="entry name" value="Cystatin_sf"/>
</dbReference>
<dbReference type="InterPro" id="IPR000010">
    <property type="entry name" value="Cystatin_dom"/>
</dbReference>
<dbReference type="Gene3D" id="3.10.450.10">
    <property type="match status" value="1"/>
</dbReference>